<dbReference type="RefSeq" id="WP_344852467.1">
    <property type="nucleotide sequence ID" value="NZ_BAABBY010000008.1"/>
</dbReference>
<gene>
    <name evidence="1" type="ORF">GCM10022289_32190</name>
</gene>
<comment type="caution">
    <text evidence="1">The sequence shown here is derived from an EMBL/GenBank/DDBJ whole genome shotgun (WGS) entry which is preliminary data.</text>
</comment>
<organism evidence="1 2">
    <name type="scientific">Pedobacter jeongneungensis</name>
    <dbReference type="NCBI Taxonomy" id="947309"/>
    <lineage>
        <taxon>Bacteria</taxon>
        <taxon>Pseudomonadati</taxon>
        <taxon>Bacteroidota</taxon>
        <taxon>Sphingobacteriia</taxon>
        <taxon>Sphingobacteriales</taxon>
        <taxon>Sphingobacteriaceae</taxon>
        <taxon>Pedobacter</taxon>
    </lineage>
</organism>
<dbReference type="Proteomes" id="UP001501772">
    <property type="component" value="Unassembled WGS sequence"/>
</dbReference>
<protein>
    <submittedName>
        <fullName evidence="1">Metallophosphoesterase</fullName>
    </submittedName>
</protein>
<accession>A0ABP8BJJ9</accession>
<dbReference type="Gene3D" id="3.60.21.10">
    <property type="match status" value="1"/>
</dbReference>
<evidence type="ECO:0000313" key="2">
    <source>
        <dbReference type="Proteomes" id="UP001501772"/>
    </source>
</evidence>
<proteinExistence type="predicted"/>
<name>A0ABP8BJJ9_9SPHI</name>
<dbReference type="EMBL" id="BAABBY010000008">
    <property type="protein sequence ID" value="GAA4208398.1"/>
    <property type="molecule type" value="Genomic_DNA"/>
</dbReference>
<evidence type="ECO:0000313" key="1">
    <source>
        <dbReference type="EMBL" id="GAA4208398.1"/>
    </source>
</evidence>
<dbReference type="SUPFAM" id="SSF56300">
    <property type="entry name" value="Metallo-dependent phosphatases"/>
    <property type="match status" value="1"/>
</dbReference>
<reference evidence="2" key="1">
    <citation type="journal article" date="2019" name="Int. J. Syst. Evol. Microbiol.">
        <title>The Global Catalogue of Microorganisms (GCM) 10K type strain sequencing project: providing services to taxonomists for standard genome sequencing and annotation.</title>
        <authorList>
            <consortium name="The Broad Institute Genomics Platform"/>
            <consortium name="The Broad Institute Genome Sequencing Center for Infectious Disease"/>
            <person name="Wu L."/>
            <person name="Ma J."/>
        </authorList>
    </citation>
    <scope>NUCLEOTIDE SEQUENCE [LARGE SCALE GENOMIC DNA]</scope>
    <source>
        <strain evidence="2">JCM 17626</strain>
    </source>
</reference>
<sequence length="204" mass="23937">MNKNISGNNLIEKGYTKEINTNKIWFTSDNHFGHKNIIRFTNRPFSDVEEMNQEMINRWDEKVGKNDDVYHLGDFALASAGKTRQLRKQLNGKIHLIKGNHESSALECADCFEWIKDYYELKVNDRNGPKHIVLFHYAMKVWNASHHGTWHLYGHSHGSLRDDETSRSFDVGVDNHNFYPLSYDEVKKIIMQKKWTPPFGPRDK</sequence>
<dbReference type="InterPro" id="IPR029052">
    <property type="entry name" value="Metallo-depent_PP-like"/>
</dbReference>
<keyword evidence="2" id="KW-1185">Reference proteome</keyword>